<keyword evidence="2" id="KW-0560">Oxidoreductase</keyword>
<dbReference type="PANTHER" id="PTHR43976:SF16">
    <property type="entry name" value="SHORT-CHAIN DEHYDROGENASE_REDUCTASE FAMILY PROTEIN"/>
    <property type="match status" value="1"/>
</dbReference>
<evidence type="ECO:0000313" key="4">
    <source>
        <dbReference type="EMBL" id="SCC21015.1"/>
    </source>
</evidence>
<dbReference type="RefSeq" id="WP_090135074.1">
    <property type="nucleotide sequence ID" value="NZ_FMBC01000012.1"/>
</dbReference>
<dbReference type="PANTHER" id="PTHR43976">
    <property type="entry name" value="SHORT CHAIN DEHYDROGENASE"/>
    <property type="match status" value="1"/>
</dbReference>
<keyword evidence="5" id="KW-1185">Reference proteome</keyword>
<dbReference type="Proteomes" id="UP000198515">
    <property type="component" value="Unassembled WGS sequence"/>
</dbReference>
<dbReference type="SUPFAM" id="SSF51735">
    <property type="entry name" value="NAD(P)-binding Rossmann-fold domains"/>
    <property type="match status" value="1"/>
</dbReference>
<organism evidence="4 5">
    <name type="scientific">Kosakonia oryziphila</name>
    <dbReference type="NCBI Taxonomy" id="1005667"/>
    <lineage>
        <taxon>Bacteria</taxon>
        <taxon>Pseudomonadati</taxon>
        <taxon>Pseudomonadota</taxon>
        <taxon>Gammaproteobacteria</taxon>
        <taxon>Enterobacterales</taxon>
        <taxon>Enterobacteriaceae</taxon>
        <taxon>Kosakonia</taxon>
    </lineage>
</organism>
<dbReference type="PRINTS" id="PR00081">
    <property type="entry name" value="GDHRDH"/>
</dbReference>
<evidence type="ECO:0000313" key="5">
    <source>
        <dbReference type="Proteomes" id="UP000198515"/>
    </source>
</evidence>
<dbReference type="Pfam" id="PF00106">
    <property type="entry name" value="adh_short"/>
    <property type="match status" value="1"/>
</dbReference>
<dbReference type="Gene3D" id="3.40.50.720">
    <property type="entry name" value="NAD(P)-binding Rossmann-like Domain"/>
    <property type="match status" value="1"/>
</dbReference>
<proteinExistence type="inferred from homology"/>
<dbReference type="AlphaFoldDB" id="A0A1C4CPH6"/>
<evidence type="ECO:0000256" key="2">
    <source>
        <dbReference type="ARBA" id="ARBA00023002"/>
    </source>
</evidence>
<dbReference type="InterPro" id="IPR036291">
    <property type="entry name" value="NAD(P)-bd_dom_sf"/>
</dbReference>
<evidence type="ECO:0000256" key="3">
    <source>
        <dbReference type="RuleBase" id="RU000363"/>
    </source>
</evidence>
<dbReference type="OrthoDB" id="9775296at2"/>
<sequence length="274" mass="29329">MLTWLITGASSGLGLAMTQKLLARGDRVAACVRRADALSDLQAQYGGQLYLCRFDMTDTAAMRGEIERAFSTLGRIDRVVSNAGYGLFGAAEEVSDAQIERQIATNLIGSIQLVRAVLPWLRTQGGGRIVQVSSEGGQVTYPNFSLYHTSKWGIEGFLESLAQEVKPFAIDVVIAEPGPTQTGFGGGLDHAQPMTIYDATPAGDVRRGIANGDFAITGDADRTVEAIIAVTDRQNPPQRVPLGSIAYDHLVATLGARLAEIEGQRELAYSADRT</sequence>
<dbReference type="CDD" id="cd05374">
    <property type="entry name" value="17beta-HSD-like_SDR_c"/>
    <property type="match status" value="1"/>
</dbReference>
<dbReference type="GO" id="GO:0016491">
    <property type="term" value="F:oxidoreductase activity"/>
    <property type="evidence" value="ECO:0007669"/>
    <property type="project" value="UniProtKB-KW"/>
</dbReference>
<dbReference type="PRINTS" id="PR00080">
    <property type="entry name" value="SDRFAMILY"/>
</dbReference>
<dbReference type="InterPro" id="IPR002347">
    <property type="entry name" value="SDR_fam"/>
</dbReference>
<dbReference type="NCBIfam" id="NF005065">
    <property type="entry name" value="PRK06482.1"/>
    <property type="match status" value="1"/>
</dbReference>
<name>A0A1C4CPH6_9ENTR</name>
<gene>
    <name evidence="4" type="ORF">GA0061070_101248</name>
</gene>
<accession>A0A1C4CPH6</accession>
<comment type="similarity">
    <text evidence="1 3">Belongs to the short-chain dehydrogenases/reductases (SDR) family.</text>
</comment>
<evidence type="ECO:0000256" key="1">
    <source>
        <dbReference type="ARBA" id="ARBA00006484"/>
    </source>
</evidence>
<dbReference type="EMBL" id="FMBC01000012">
    <property type="protein sequence ID" value="SCC21015.1"/>
    <property type="molecule type" value="Genomic_DNA"/>
</dbReference>
<reference evidence="5" key="1">
    <citation type="submission" date="2016-08" db="EMBL/GenBank/DDBJ databases">
        <authorList>
            <person name="Varghese N."/>
            <person name="Submissions Spin"/>
        </authorList>
    </citation>
    <scope>NUCLEOTIDE SEQUENCE [LARGE SCALE GENOMIC DNA]</scope>
    <source>
        <strain evidence="5">REICA_142</strain>
    </source>
</reference>
<dbReference type="InterPro" id="IPR051911">
    <property type="entry name" value="SDR_oxidoreductase"/>
</dbReference>
<protein>
    <submittedName>
        <fullName evidence="4">Short-chain dehydrogenase</fullName>
    </submittedName>
</protein>